<keyword evidence="3" id="KW-0539">Nucleus</keyword>
<feature type="compositionally biased region" description="Polar residues" evidence="4">
    <location>
        <begin position="45"/>
        <end position="58"/>
    </location>
</feature>
<dbReference type="EMBL" id="BTRK01000006">
    <property type="protein sequence ID" value="GMR59153.1"/>
    <property type="molecule type" value="Genomic_DNA"/>
</dbReference>
<organism evidence="6 7">
    <name type="scientific">Pristionchus mayeri</name>
    <dbReference type="NCBI Taxonomy" id="1317129"/>
    <lineage>
        <taxon>Eukaryota</taxon>
        <taxon>Metazoa</taxon>
        <taxon>Ecdysozoa</taxon>
        <taxon>Nematoda</taxon>
        <taxon>Chromadorea</taxon>
        <taxon>Rhabditida</taxon>
        <taxon>Rhabditina</taxon>
        <taxon>Diplogasteromorpha</taxon>
        <taxon>Diplogasteroidea</taxon>
        <taxon>Neodiplogasteridae</taxon>
        <taxon>Pristionchus</taxon>
    </lineage>
</organism>
<name>A0AAN5D9R1_9BILA</name>
<feature type="region of interest" description="Disordered" evidence="4">
    <location>
        <begin position="40"/>
        <end position="96"/>
    </location>
</feature>
<accession>A0AAN5D9R1</accession>
<evidence type="ECO:0000259" key="5">
    <source>
        <dbReference type="PROSITE" id="PS51156"/>
    </source>
</evidence>
<proteinExistence type="predicted"/>
<gene>
    <name evidence="6" type="ORF">PMAYCL1PPCAC_29348</name>
</gene>
<dbReference type="InterPro" id="IPR051066">
    <property type="entry name" value="Trans_reg/Corepressor"/>
</dbReference>
<keyword evidence="7" id="KW-1185">Reference proteome</keyword>
<reference evidence="7" key="1">
    <citation type="submission" date="2022-10" db="EMBL/GenBank/DDBJ databases">
        <title>Genome assembly of Pristionchus species.</title>
        <authorList>
            <person name="Yoshida K."/>
            <person name="Sommer R.J."/>
        </authorList>
    </citation>
    <scope>NUCLEOTIDE SEQUENCE [LARGE SCALE GENOMIC DNA]</scope>
    <source>
        <strain evidence="7">RS5460</strain>
    </source>
</reference>
<feature type="domain" description="ELM2" evidence="5">
    <location>
        <begin position="169"/>
        <end position="262"/>
    </location>
</feature>
<evidence type="ECO:0000256" key="3">
    <source>
        <dbReference type="ARBA" id="ARBA00023242"/>
    </source>
</evidence>
<evidence type="ECO:0000313" key="7">
    <source>
        <dbReference type="Proteomes" id="UP001328107"/>
    </source>
</evidence>
<dbReference type="PROSITE" id="PS51156">
    <property type="entry name" value="ELM2"/>
    <property type="match status" value="1"/>
</dbReference>
<dbReference type="AlphaFoldDB" id="A0AAN5D9R1"/>
<dbReference type="GO" id="GO:0006357">
    <property type="term" value="P:regulation of transcription by RNA polymerase II"/>
    <property type="evidence" value="ECO:0007669"/>
    <property type="project" value="TreeGrafter"/>
</dbReference>
<dbReference type="GO" id="GO:0000118">
    <property type="term" value="C:histone deacetylase complex"/>
    <property type="evidence" value="ECO:0007669"/>
    <property type="project" value="TreeGrafter"/>
</dbReference>
<feature type="region of interest" description="Disordered" evidence="4">
    <location>
        <begin position="109"/>
        <end position="132"/>
    </location>
</feature>
<dbReference type="SMART" id="SM01189">
    <property type="entry name" value="ELM2"/>
    <property type="match status" value="1"/>
</dbReference>
<keyword evidence="1" id="KW-0805">Transcription regulation</keyword>
<feature type="non-terminal residue" evidence="6">
    <location>
        <position position="1"/>
    </location>
</feature>
<dbReference type="PANTHER" id="PTHR16089">
    <property type="entry name" value="REST COREPRESSOR COREST PROTEIN-RELATED"/>
    <property type="match status" value="1"/>
</dbReference>
<evidence type="ECO:0000256" key="2">
    <source>
        <dbReference type="ARBA" id="ARBA00023163"/>
    </source>
</evidence>
<evidence type="ECO:0000256" key="1">
    <source>
        <dbReference type="ARBA" id="ARBA00023015"/>
    </source>
</evidence>
<dbReference type="Gene3D" id="1.10.10.60">
    <property type="entry name" value="Homeodomain-like"/>
    <property type="match status" value="1"/>
</dbReference>
<evidence type="ECO:0000313" key="6">
    <source>
        <dbReference type="EMBL" id="GMR59153.1"/>
    </source>
</evidence>
<dbReference type="Proteomes" id="UP001328107">
    <property type="component" value="Unassembled WGS sequence"/>
</dbReference>
<protein>
    <recommendedName>
        <fullName evidence="5">ELM2 domain-containing protein</fullName>
    </recommendedName>
</protein>
<comment type="caution">
    <text evidence="6">The sequence shown here is derived from an EMBL/GenBank/DDBJ whole genome shotgun (WGS) entry which is preliminary data.</text>
</comment>
<dbReference type="GO" id="GO:0003714">
    <property type="term" value="F:transcription corepressor activity"/>
    <property type="evidence" value="ECO:0007669"/>
    <property type="project" value="TreeGrafter"/>
</dbReference>
<keyword evidence="2" id="KW-0804">Transcription</keyword>
<dbReference type="GO" id="GO:0005667">
    <property type="term" value="C:transcription regulator complex"/>
    <property type="evidence" value="ECO:0007669"/>
    <property type="project" value="TreeGrafter"/>
</dbReference>
<dbReference type="PANTHER" id="PTHR16089:SF40">
    <property type="entry name" value="SUPPRESSOR OF ACTIVATED EGL-4 PROTEIN 1"/>
    <property type="match status" value="1"/>
</dbReference>
<dbReference type="InterPro" id="IPR000949">
    <property type="entry name" value="ELM2_dom"/>
</dbReference>
<evidence type="ECO:0000256" key="4">
    <source>
        <dbReference type="SAM" id="MobiDB-lite"/>
    </source>
</evidence>
<sequence length="460" mass="52438">SQLRSARFSTVAAPALAPYTPPPILSPRRSGTGLYCQLTKDTSKETSGVVSEKISLSSPIEAEEGGEVRMKMEEEEGVATTSTTRERPQRKNGLFYSLNDEMDLETLRKDSWASSTSAKSGPGVGGERKLSWYGTPSVQENEVVRKASSVSDCYYDCLTANPMQNDPNPHINIGRDYQARVKKWSHREILAEERDSIADRDEMVYDCKMREHISDQQMHAYENVANSAAVPRFGRNKELALHLLMENKGNLEAAVMDLLRCDTLDWEQYPIIHNYMYNDCNRWSPDQVNAFQDAMYKTEKDFHLIAQEIGLPVKVCVEWYYTWKKVLPDDYRKLRNLRRKRRLLEAQMGVEQQELILMGKAVHKSSKIIEEEDMLDEASSMEPLSNVSMSESLLGLAGGPSSSSLFPHSNWEVYYNRRDDPGLDRSPVVYRASLQCTRTVATCTPNLSLHRWEEKLLLSR</sequence>